<keyword evidence="2" id="KW-0503">Monooxygenase</keyword>
<dbReference type="InterPro" id="IPR007138">
    <property type="entry name" value="ABM_dom"/>
</dbReference>
<evidence type="ECO:0000259" key="1">
    <source>
        <dbReference type="PROSITE" id="PS51725"/>
    </source>
</evidence>
<dbReference type="RefSeq" id="WP_145613763.1">
    <property type="nucleotide sequence ID" value="NZ_JARPAF010000001.1"/>
</dbReference>
<evidence type="ECO:0000313" key="3">
    <source>
        <dbReference type="Proteomes" id="UP000320516"/>
    </source>
</evidence>
<keyword evidence="2" id="KW-0560">Oxidoreductase</keyword>
<sequence length="105" mass="11411">MSTTPSIPPDQIQLVAYLTAKPGQEQALTDAITAIVPHVLSEPGCITYAAHISRDDPRTVVMYEVWANQTALDIHAKASAFTSLAARFDELLGAPLRLELLRRVA</sequence>
<dbReference type="PANTHER" id="PTHR33336:SF3">
    <property type="entry name" value="ABM DOMAIN-CONTAINING PROTEIN"/>
    <property type="match status" value="1"/>
</dbReference>
<feature type="domain" description="ABM" evidence="1">
    <location>
        <begin position="12"/>
        <end position="100"/>
    </location>
</feature>
<proteinExistence type="predicted"/>
<dbReference type="GO" id="GO:0005829">
    <property type="term" value="C:cytosol"/>
    <property type="evidence" value="ECO:0007669"/>
    <property type="project" value="TreeGrafter"/>
</dbReference>
<gene>
    <name evidence="2" type="ORF">FBZ87_11763</name>
</gene>
<dbReference type="EMBL" id="VITV01000017">
    <property type="protein sequence ID" value="TWB65968.1"/>
    <property type="molecule type" value="Genomic_DNA"/>
</dbReference>
<dbReference type="InterPro" id="IPR011008">
    <property type="entry name" value="Dimeric_a/b-barrel"/>
</dbReference>
<organism evidence="2 3">
    <name type="scientific">Nitrospirillum amazonense</name>
    <dbReference type="NCBI Taxonomy" id="28077"/>
    <lineage>
        <taxon>Bacteria</taxon>
        <taxon>Pseudomonadati</taxon>
        <taxon>Pseudomonadota</taxon>
        <taxon>Alphaproteobacteria</taxon>
        <taxon>Rhodospirillales</taxon>
        <taxon>Azospirillaceae</taxon>
        <taxon>Nitrospirillum</taxon>
    </lineage>
</organism>
<accession>A0A560J3Z8</accession>
<dbReference type="AlphaFoldDB" id="A0A560J3Z8"/>
<evidence type="ECO:0000313" key="2">
    <source>
        <dbReference type="EMBL" id="TWB65968.1"/>
    </source>
</evidence>
<dbReference type="InterPro" id="IPR050744">
    <property type="entry name" value="AI-2_Isomerase_LsrG"/>
</dbReference>
<dbReference type="GO" id="GO:0004497">
    <property type="term" value="F:monooxygenase activity"/>
    <property type="evidence" value="ECO:0007669"/>
    <property type="project" value="UniProtKB-KW"/>
</dbReference>
<comment type="caution">
    <text evidence="2">The sequence shown here is derived from an EMBL/GenBank/DDBJ whole genome shotgun (WGS) entry which is preliminary data.</text>
</comment>
<dbReference type="PANTHER" id="PTHR33336">
    <property type="entry name" value="QUINOL MONOOXYGENASE YGIN-RELATED"/>
    <property type="match status" value="1"/>
</dbReference>
<dbReference type="PROSITE" id="PS51725">
    <property type="entry name" value="ABM"/>
    <property type="match status" value="1"/>
</dbReference>
<protein>
    <submittedName>
        <fullName evidence="2">Quinol monooxygenase YgiN</fullName>
    </submittedName>
</protein>
<reference evidence="2 3" key="1">
    <citation type="submission" date="2019-06" db="EMBL/GenBank/DDBJ databases">
        <title>Genomic Encyclopedia of Type Strains, Phase IV (KMG-V): Genome sequencing to study the core and pangenomes of soil and plant-associated prokaryotes.</title>
        <authorList>
            <person name="Whitman W."/>
        </authorList>
    </citation>
    <scope>NUCLEOTIDE SEQUENCE [LARGE SCALE GENOMIC DNA]</scope>
    <source>
        <strain evidence="2 3">BR 12005</strain>
    </source>
</reference>
<name>A0A560J3Z8_9PROT</name>
<dbReference type="Gene3D" id="3.30.70.100">
    <property type="match status" value="1"/>
</dbReference>
<dbReference type="SUPFAM" id="SSF54909">
    <property type="entry name" value="Dimeric alpha+beta barrel"/>
    <property type="match status" value="1"/>
</dbReference>
<dbReference type="Proteomes" id="UP000320516">
    <property type="component" value="Unassembled WGS sequence"/>
</dbReference>
<dbReference type="Pfam" id="PF03992">
    <property type="entry name" value="ABM"/>
    <property type="match status" value="1"/>
</dbReference>